<accession>A0A9P4Y0L2</accession>
<gene>
    <name evidence="4" type="ORF">M406DRAFT_339974</name>
</gene>
<protein>
    <submittedName>
        <fullName evidence="4">Ribosomal protein S8</fullName>
    </submittedName>
</protein>
<evidence type="ECO:0000313" key="5">
    <source>
        <dbReference type="Proteomes" id="UP000803844"/>
    </source>
</evidence>
<comment type="caution">
    <text evidence="4">The sequence shown here is derived from an EMBL/GenBank/DDBJ whole genome shotgun (WGS) entry which is preliminary data.</text>
</comment>
<keyword evidence="2 4" id="KW-0689">Ribosomal protein</keyword>
<evidence type="ECO:0000256" key="2">
    <source>
        <dbReference type="ARBA" id="ARBA00022980"/>
    </source>
</evidence>
<proteinExistence type="inferred from homology"/>
<dbReference type="Pfam" id="PF00410">
    <property type="entry name" value="Ribosomal_S8"/>
    <property type="match status" value="1"/>
</dbReference>
<dbReference type="GO" id="GO:0005840">
    <property type="term" value="C:ribosome"/>
    <property type="evidence" value="ECO:0007669"/>
    <property type="project" value="UniProtKB-KW"/>
</dbReference>
<dbReference type="GO" id="GO:1990904">
    <property type="term" value="C:ribonucleoprotein complex"/>
    <property type="evidence" value="ECO:0007669"/>
    <property type="project" value="UniProtKB-KW"/>
</dbReference>
<dbReference type="SUPFAM" id="SSF56047">
    <property type="entry name" value="Ribosomal protein S8"/>
    <property type="match status" value="1"/>
</dbReference>
<organism evidence="4 5">
    <name type="scientific">Cryphonectria parasitica (strain ATCC 38755 / EP155)</name>
    <dbReference type="NCBI Taxonomy" id="660469"/>
    <lineage>
        <taxon>Eukaryota</taxon>
        <taxon>Fungi</taxon>
        <taxon>Dikarya</taxon>
        <taxon>Ascomycota</taxon>
        <taxon>Pezizomycotina</taxon>
        <taxon>Sordariomycetes</taxon>
        <taxon>Sordariomycetidae</taxon>
        <taxon>Diaporthales</taxon>
        <taxon>Cryphonectriaceae</taxon>
        <taxon>Cryphonectria-Endothia species complex</taxon>
        <taxon>Cryphonectria</taxon>
    </lineage>
</organism>
<evidence type="ECO:0000313" key="4">
    <source>
        <dbReference type="EMBL" id="KAF3764351.1"/>
    </source>
</evidence>
<dbReference type="OrthoDB" id="409928at2759"/>
<dbReference type="GeneID" id="63838640"/>
<dbReference type="InterPro" id="IPR035987">
    <property type="entry name" value="Ribosomal_uS8_sf"/>
</dbReference>
<dbReference type="EMBL" id="MU032348">
    <property type="protein sequence ID" value="KAF3764351.1"/>
    <property type="molecule type" value="Genomic_DNA"/>
</dbReference>
<sequence length="172" mass="18475">MPIANVVNACAHLQNASRARLGLTSLPNTKQNLLFSLALHRSGLISTVVRGGPQPPDPETLLTAADGGPGAVTSYEPVTTHNVATRRLWLGLKYMDGEPVMRNVSAVTKPKRPITQKLVGLRRIARGFESGYVDGLKIGECMFVATDSGVLEIREALDKKVGGLILCRVSPY</sequence>
<reference evidence="4" key="1">
    <citation type="journal article" date="2020" name="Phytopathology">
        <title>Genome sequence of the chestnut blight fungus Cryphonectria parasitica EP155: A fundamental resource for an archetypical invasive plant pathogen.</title>
        <authorList>
            <person name="Crouch J.A."/>
            <person name="Dawe A."/>
            <person name="Aerts A."/>
            <person name="Barry K."/>
            <person name="Churchill A.C.L."/>
            <person name="Grimwood J."/>
            <person name="Hillman B."/>
            <person name="Milgroom M.G."/>
            <person name="Pangilinan J."/>
            <person name="Smith M."/>
            <person name="Salamov A."/>
            <person name="Schmutz J."/>
            <person name="Yadav J."/>
            <person name="Grigoriev I.V."/>
            <person name="Nuss D."/>
        </authorList>
    </citation>
    <scope>NUCLEOTIDE SEQUENCE</scope>
    <source>
        <strain evidence="4">EP155</strain>
    </source>
</reference>
<name>A0A9P4Y0L2_CRYP1</name>
<evidence type="ECO:0000256" key="3">
    <source>
        <dbReference type="ARBA" id="ARBA00023274"/>
    </source>
</evidence>
<dbReference type="GO" id="GO:0006412">
    <property type="term" value="P:translation"/>
    <property type="evidence" value="ECO:0007669"/>
    <property type="project" value="InterPro"/>
</dbReference>
<dbReference type="RefSeq" id="XP_040775312.1">
    <property type="nucleotide sequence ID" value="XM_040921511.1"/>
</dbReference>
<keyword evidence="3" id="KW-0687">Ribonucleoprotein</keyword>
<evidence type="ECO:0000256" key="1">
    <source>
        <dbReference type="ARBA" id="ARBA00006471"/>
    </source>
</evidence>
<comment type="similarity">
    <text evidence="1">Belongs to the universal ribosomal protein uS8 family.</text>
</comment>
<dbReference type="InterPro" id="IPR000630">
    <property type="entry name" value="Ribosomal_uS8"/>
</dbReference>
<dbReference type="Proteomes" id="UP000803844">
    <property type="component" value="Unassembled WGS sequence"/>
</dbReference>
<keyword evidence="5" id="KW-1185">Reference proteome</keyword>
<dbReference type="Gene3D" id="3.30.1490.10">
    <property type="match status" value="1"/>
</dbReference>
<dbReference type="AlphaFoldDB" id="A0A9P4Y0L2"/>
<dbReference type="GO" id="GO:0003735">
    <property type="term" value="F:structural constituent of ribosome"/>
    <property type="evidence" value="ECO:0007669"/>
    <property type="project" value="InterPro"/>
</dbReference>